<dbReference type="InterPro" id="IPR015797">
    <property type="entry name" value="NUDIX_hydrolase-like_dom_sf"/>
</dbReference>
<keyword evidence="2" id="KW-0378">Hydrolase</keyword>
<dbReference type="RefSeq" id="WP_151844812.1">
    <property type="nucleotide sequence ID" value="NZ_WBZJ01000004.1"/>
</dbReference>
<dbReference type="InterPro" id="IPR000086">
    <property type="entry name" value="NUDIX_hydrolase_dom"/>
</dbReference>
<evidence type="ECO:0000259" key="3">
    <source>
        <dbReference type="PROSITE" id="PS51462"/>
    </source>
</evidence>
<dbReference type="SUPFAM" id="SSF55811">
    <property type="entry name" value="Nudix"/>
    <property type="match status" value="1"/>
</dbReference>
<accession>A0ABQ6VBR3</accession>
<organism evidence="4 5">
    <name type="scientific">Corynebacterium zhongnanshanii</name>
    <dbReference type="NCBI Taxonomy" id="2768834"/>
    <lineage>
        <taxon>Bacteria</taxon>
        <taxon>Bacillati</taxon>
        <taxon>Actinomycetota</taxon>
        <taxon>Actinomycetes</taxon>
        <taxon>Mycobacteriales</taxon>
        <taxon>Corynebacteriaceae</taxon>
        <taxon>Corynebacterium</taxon>
    </lineage>
</organism>
<comment type="caution">
    <text evidence="4">The sequence shown here is derived from an EMBL/GenBank/DDBJ whole genome shotgun (WGS) entry which is preliminary data.</text>
</comment>
<sequence>MPTPDFIVKLREKIGHDPLWLPGVTAVVIRDVPADAPIWAVPEVLLVRRADNGQWTPVTGIVDPGEEPDAAAVREVLEETGLSVQVEALLGVGQVGPVEYPNGDVSSYMDTAMRLSVMKNDATPHHDEPIVGDDESVDVGWFSVAQLPPMQPRFRLVIADAVAQMKHPAGFRPRMGYRKRNGDKLRGD</sequence>
<dbReference type="PANTHER" id="PTHR43046:SF16">
    <property type="entry name" value="ADP-RIBOSE PYROPHOSPHATASE YJHB-RELATED"/>
    <property type="match status" value="1"/>
</dbReference>
<dbReference type="Pfam" id="PF00293">
    <property type="entry name" value="NUDIX"/>
    <property type="match status" value="1"/>
</dbReference>
<dbReference type="Proteomes" id="UP000436181">
    <property type="component" value="Unassembled WGS sequence"/>
</dbReference>
<dbReference type="PANTHER" id="PTHR43046">
    <property type="entry name" value="GDP-MANNOSE MANNOSYL HYDROLASE"/>
    <property type="match status" value="1"/>
</dbReference>
<gene>
    <name evidence="4" type="ORF">F8377_09145</name>
</gene>
<dbReference type="InterPro" id="IPR020084">
    <property type="entry name" value="NUDIX_hydrolase_CS"/>
</dbReference>
<evidence type="ECO:0000313" key="5">
    <source>
        <dbReference type="Proteomes" id="UP000436181"/>
    </source>
</evidence>
<comment type="cofactor">
    <cofactor evidence="1">
        <name>Mg(2+)</name>
        <dbReference type="ChEBI" id="CHEBI:18420"/>
    </cofactor>
</comment>
<dbReference type="EMBL" id="WBZJ01000004">
    <property type="protein sequence ID" value="KAB3519160.1"/>
    <property type="molecule type" value="Genomic_DNA"/>
</dbReference>
<protein>
    <submittedName>
        <fullName evidence="4">NUDIX domain-containing protein</fullName>
    </submittedName>
</protein>
<dbReference type="PROSITE" id="PS51462">
    <property type="entry name" value="NUDIX"/>
    <property type="match status" value="1"/>
</dbReference>
<feature type="domain" description="Nudix hydrolase" evidence="3">
    <location>
        <begin position="19"/>
        <end position="164"/>
    </location>
</feature>
<evidence type="ECO:0000256" key="2">
    <source>
        <dbReference type="ARBA" id="ARBA00022801"/>
    </source>
</evidence>
<evidence type="ECO:0000313" key="4">
    <source>
        <dbReference type="EMBL" id="KAB3519160.1"/>
    </source>
</evidence>
<proteinExistence type="predicted"/>
<evidence type="ECO:0000256" key="1">
    <source>
        <dbReference type="ARBA" id="ARBA00001946"/>
    </source>
</evidence>
<dbReference type="CDD" id="cd18879">
    <property type="entry name" value="NUDIX_Hydrolase"/>
    <property type="match status" value="1"/>
</dbReference>
<keyword evidence="5" id="KW-1185">Reference proteome</keyword>
<dbReference type="PROSITE" id="PS00893">
    <property type="entry name" value="NUDIX_BOX"/>
    <property type="match status" value="1"/>
</dbReference>
<dbReference type="Gene3D" id="3.90.79.10">
    <property type="entry name" value="Nucleoside Triphosphate Pyrophosphohydrolase"/>
    <property type="match status" value="1"/>
</dbReference>
<reference evidence="4 5" key="1">
    <citation type="submission" date="2019-10" db="EMBL/GenBank/DDBJ databases">
        <title>Corynebacterium sp novel species isolated from the respiratory tract of Marmot.</title>
        <authorList>
            <person name="Zhang G."/>
        </authorList>
    </citation>
    <scope>NUCLEOTIDE SEQUENCE [LARGE SCALE GENOMIC DNA]</scope>
    <source>
        <strain evidence="4 5">336</strain>
    </source>
</reference>
<name>A0ABQ6VBR3_9CORY</name>